<dbReference type="RefSeq" id="WP_019923719.1">
    <property type="nucleotide sequence ID" value="NZ_CP140152.1"/>
</dbReference>
<proteinExistence type="predicted"/>
<dbReference type="EMBL" id="CP140152">
    <property type="protein sequence ID" value="WQH04929.1"/>
    <property type="molecule type" value="Genomic_DNA"/>
</dbReference>
<keyword evidence="3" id="KW-1185">Reference proteome</keyword>
<keyword evidence="1" id="KW-0732">Signal</keyword>
<feature type="chain" id="PRO_5046488458" evidence="1">
    <location>
        <begin position="25"/>
        <end position="265"/>
    </location>
</feature>
<protein>
    <submittedName>
        <fullName evidence="2">DUF2145 domain-containing protein</fullName>
    </submittedName>
</protein>
<evidence type="ECO:0000313" key="3">
    <source>
        <dbReference type="Proteomes" id="UP001326110"/>
    </source>
</evidence>
<dbReference type="PIRSF" id="PIRSF028477">
    <property type="entry name" value="UCP028477"/>
    <property type="match status" value="1"/>
</dbReference>
<dbReference type="Pfam" id="PF09916">
    <property type="entry name" value="DUF2145"/>
    <property type="match status" value="1"/>
</dbReference>
<accession>A0ABZ0XZ76</accession>
<name>A0ABZ0XZ76_9BURK</name>
<evidence type="ECO:0000313" key="2">
    <source>
        <dbReference type="EMBL" id="WQH04929.1"/>
    </source>
</evidence>
<organism evidence="2 3">
    <name type="scientific">Duganella zoogloeoides</name>
    <dbReference type="NCBI Taxonomy" id="75659"/>
    <lineage>
        <taxon>Bacteria</taxon>
        <taxon>Pseudomonadati</taxon>
        <taxon>Pseudomonadota</taxon>
        <taxon>Betaproteobacteria</taxon>
        <taxon>Burkholderiales</taxon>
        <taxon>Oxalobacteraceae</taxon>
        <taxon>Telluria group</taxon>
        <taxon>Duganella</taxon>
    </lineage>
</organism>
<reference evidence="2 3" key="1">
    <citation type="submission" date="2023-11" db="EMBL/GenBank/DDBJ databases">
        <title>MicrobeMod: A computational toolkit for identifying prokaryotic methylation and restriction-modification with nanopore sequencing.</title>
        <authorList>
            <person name="Crits-Christoph A."/>
            <person name="Kang S.C."/>
            <person name="Lee H."/>
            <person name="Ostrov N."/>
        </authorList>
    </citation>
    <scope>NUCLEOTIDE SEQUENCE [LARGE SCALE GENOMIC DNA]</scope>
    <source>
        <strain evidence="2 3">ATCC 25935</strain>
    </source>
</reference>
<dbReference type="InterPro" id="IPR014547">
    <property type="entry name" value="UCP028477"/>
</dbReference>
<dbReference type="Proteomes" id="UP001326110">
    <property type="component" value="Chromosome"/>
</dbReference>
<feature type="signal peptide" evidence="1">
    <location>
        <begin position="1"/>
        <end position="24"/>
    </location>
</feature>
<evidence type="ECO:0000256" key="1">
    <source>
        <dbReference type="SAM" id="SignalP"/>
    </source>
</evidence>
<sequence>MSARRHAALLAMVLWAVCAMPAHAGRACEEQAMSFEALRDGLATGARLQAALNATGSDVALIARQGQDLSAYGLKYSHAGLAYRAGPGQPWRVYELLNECGTAASGLWVDGLANFFLEGPFSYDALILVPPAAAAERLTLALRDTVQLQRLHQPHYSMVAYPFATTYQNSNQWILEVLAHAAADQGRVATRQEAQQWLQAAGYRPSEMRIGALKRLGGRMFKANVAFDDHPNNLRYAGRINTVTVDSISEFLRRQQGWTMQEVKK</sequence>
<dbReference type="GeneID" id="43165318"/>
<gene>
    <name evidence="2" type="ORF">SR858_00900</name>
</gene>